<evidence type="ECO:0000313" key="1">
    <source>
        <dbReference type="EMBL" id="KAG6526888.1"/>
    </source>
</evidence>
<sequence>MEGKIQLKESQPTYLCRDRRQKMEKGEERKNTIVKEWLSLSIDINSLLLCLGEACSAKEKMAVAKSNSYSLAAWSRCVLEYAFDMQCGDVFSGFLNRCVEFFCICVDERSGEGVDSEMGVEFSAFMLMNNRMMLWIYNVQVLSYELPHVMFQYAMLLALVDIECAFILGGSSNLTTTMEMAVPAMWLRPTDSFVRSLVPFQSVFTVELGWIHRV</sequence>
<name>A0A8J5HH04_ZINOF</name>
<reference evidence="1 2" key="1">
    <citation type="submission" date="2020-08" db="EMBL/GenBank/DDBJ databases">
        <title>Plant Genome Project.</title>
        <authorList>
            <person name="Zhang R.-G."/>
        </authorList>
    </citation>
    <scope>NUCLEOTIDE SEQUENCE [LARGE SCALE GENOMIC DNA]</scope>
    <source>
        <tissue evidence="1">Rhizome</tissue>
    </source>
</reference>
<proteinExistence type="predicted"/>
<keyword evidence="2" id="KW-1185">Reference proteome</keyword>
<gene>
    <name evidence="1" type="ORF">ZIOFF_008975</name>
</gene>
<protein>
    <submittedName>
        <fullName evidence="1">Uncharacterized protein</fullName>
    </submittedName>
</protein>
<organism evidence="1 2">
    <name type="scientific">Zingiber officinale</name>
    <name type="common">Ginger</name>
    <name type="synonym">Amomum zingiber</name>
    <dbReference type="NCBI Taxonomy" id="94328"/>
    <lineage>
        <taxon>Eukaryota</taxon>
        <taxon>Viridiplantae</taxon>
        <taxon>Streptophyta</taxon>
        <taxon>Embryophyta</taxon>
        <taxon>Tracheophyta</taxon>
        <taxon>Spermatophyta</taxon>
        <taxon>Magnoliopsida</taxon>
        <taxon>Liliopsida</taxon>
        <taxon>Zingiberales</taxon>
        <taxon>Zingiberaceae</taxon>
        <taxon>Zingiber</taxon>
    </lineage>
</organism>
<evidence type="ECO:0000313" key="2">
    <source>
        <dbReference type="Proteomes" id="UP000734854"/>
    </source>
</evidence>
<comment type="caution">
    <text evidence="1">The sequence shown here is derived from an EMBL/GenBank/DDBJ whole genome shotgun (WGS) entry which is preliminary data.</text>
</comment>
<accession>A0A8J5HH04</accession>
<dbReference type="EMBL" id="JACMSC010000003">
    <property type="protein sequence ID" value="KAG6526888.1"/>
    <property type="molecule type" value="Genomic_DNA"/>
</dbReference>
<dbReference type="Proteomes" id="UP000734854">
    <property type="component" value="Unassembled WGS sequence"/>
</dbReference>
<dbReference type="AlphaFoldDB" id="A0A8J5HH04"/>